<dbReference type="Proteomes" id="UP000053239">
    <property type="component" value="Unassembled WGS sequence"/>
</dbReference>
<evidence type="ECO:0000313" key="4">
    <source>
        <dbReference type="Proteomes" id="UP000053239"/>
    </source>
</evidence>
<organism evidence="3 4">
    <name type="scientific">Plasmodium vivax North Korean</name>
    <dbReference type="NCBI Taxonomy" id="1035514"/>
    <lineage>
        <taxon>Eukaryota</taxon>
        <taxon>Sar</taxon>
        <taxon>Alveolata</taxon>
        <taxon>Apicomplexa</taxon>
        <taxon>Aconoidasida</taxon>
        <taxon>Haemosporida</taxon>
        <taxon>Plasmodiidae</taxon>
        <taxon>Plasmodium</taxon>
        <taxon>Plasmodium (Plasmodium)</taxon>
    </lineage>
</organism>
<dbReference type="AlphaFoldDB" id="A0A0J9TMK8"/>
<dbReference type="Pfam" id="PF05795">
    <property type="entry name" value="Plasmodium_Vir"/>
    <property type="match status" value="1"/>
</dbReference>
<dbReference type="OrthoDB" id="384321at2759"/>
<evidence type="ECO:0000313" key="3">
    <source>
        <dbReference type="EMBL" id="KMZ95987.1"/>
    </source>
</evidence>
<dbReference type="EMBL" id="KQ235714">
    <property type="protein sequence ID" value="KMZ95987.1"/>
    <property type="molecule type" value="Genomic_DNA"/>
</dbReference>
<protein>
    <submittedName>
        <fullName evidence="3">Uncharacterized protein</fullName>
    </submittedName>
</protein>
<keyword evidence="2" id="KW-0812">Transmembrane</keyword>
<keyword evidence="2" id="KW-1133">Transmembrane helix</keyword>
<reference evidence="3 4" key="1">
    <citation type="submission" date="2011-09" db="EMBL/GenBank/DDBJ databases">
        <title>The Genome Sequence of Plasmodium vivax North Korean.</title>
        <authorList>
            <consortium name="The Broad Institute Genome Sequencing Platform"/>
            <consortium name="The Broad Institute Genome Sequencing Center for Infectious Disease"/>
            <person name="Neafsey D."/>
            <person name="Carlton J."/>
            <person name="Barnwell J."/>
            <person name="Collins W."/>
            <person name="Escalante A."/>
            <person name="Mullikin J."/>
            <person name="Saul A."/>
            <person name="Guigo R."/>
            <person name="Camara F."/>
            <person name="Young S.K."/>
            <person name="Zeng Q."/>
            <person name="Gargeya S."/>
            <person name="Fitzgerald M."/>
            <person name="Haas B."/>
            <person name="Abouelleil A."/>
            <person name="Alvarado L."/>
            <person name="Arachchi H.M."/>
            <person name="Berlin A."/>
            <person name="Brown A."/>
            <person name="Chapman S.B."/>
            <person name="Chen Z."/>
            <person name="Dunbar C."/>
            <person name="Freedman E."/>
            <person name="Gearin G."/>
            <person name="Gellesch M."/>
            <person name="Goldberg J."/>
            <person name="Griggs A."/>
            <person name="Gujja S."/>
            <person name="Heiman D."/>
            <person name="Howarth C."/>
            <person name="Larson L."/>
            <person name="Lui A."/>
            <person name="MacDonald P.J.P."/>
            <person name="Montmayeur A."/>
            <person name="Murphy C."/>
            <person name="Neiman D."/>
            <person name="Pearson M."/>
            <person name="Priest M."/>
            <person name="Roberts A."/>
            <person name="Saif S."/>
            <person name="Shea T."/>
            <person name="Shenoy N."/>
            <person name="Sisk P."/>
            <person name="Stolte C."/>
            <person name="Sykes S."/>
            <person name="Wortman J."/>
            <person name="Nusbaum C."/>
            <person name="Birren B."/>
        </authorList>
    </citation>
    <scope>NUCLEOTIDE SEQUENCE [LARGE SCALE GENOMIC DNA]</scope>
    <source>
        <strain evidence="3 4">North Korean</strain>
    </source>
</reference>
<accession>A0A0J9TMK8</accession>
<feature type="compositionally biased region" description="Basic and acidic residues" evidence="1">
    <location>
        <begin position="252"/>
        <end position="266"/>
    </location>
</feature>
<feature type="transmembrane region" description="Helical" evidence="2">
    <location>
        <begin position="276"/>
        <end position="300"/>
    </location>
</feature>
<name>A0A0J9TMK8_PLAVI</name>
<evidence type="ECO:0000256" key="1">
    <source>
        <dbReference type="SAM" id="MobiDB-lite"/>
    </source>
</evidence>
<proteinExistence type="predicted"/>
<keyword evidence="2" id="KW-0472">Membrane</keyword>
<dbReference type="InterPro" id="IPR008780">
    <property type="entry name" value="Plasmodium_Vir"/>
</dbReference>
<evidence type="ECO:0000256" key="2">
    <source>
        <dbReference type="SAM" id="Phobius"/>
    </source>
</evidence>
<feature type="region of interest" description="Disordered" evidence="1">
    <location>
        <begin position="240"/>
        <end position="271"/>
    </location>
</feature>
<gene>
    <name evidence="3" type="ORF">PVNG_02836</name>
</gene>
<sequence length="316" mass="37048">MEESFRSLRSHLYYKFFHSYKNVDTSNRICEQLTSVLGSNQDFNSFCCKLSKNVVNVSGVLIDSSKKEEHCTYLNYWLYDALIKNNFLDNRDNLCKSKVIKELSRLWNNFYYNNKCELEQYDMSVTDFNNMKVLSDYSQNYPGIIMDFKDYETQKCKKLYCSYINKVNDVYNAVSGFCSSSDVKPYCSFIQSIPNDMKPSDLFSKFDCSSKDVDEKLAEEEHIFRTELTRPVVANRGRSAQLPETEDALPDPSKDLTMEQSERHQEIPPGSNPQKIGLSLLGMSLPTLILIYKVILNYYFLKYIYYIYYYELIIIK</sequence>